<comment type="caution">
    <text evidence="2">The sequence shown here is derived from an EMBL/GenBank/DDBJ whole genome shotgun (WGS) entry which is preliminary data.</text>
</comment>
<feature type="domain" description="Glycosyltransferase subfamily 4-like N-terminal" evidence="1">
    <location>
        <begin position="24"/>
        <end position="184"/>
    </location>
</feature>
<reference evidence="2 3" key="1">
    <citation type="submission" date="2017-09" db="EMBL/GenBank/DDBJ databases">
        <title>Depth-based differentiation of microbial function through sediment-hosted aquifers and enrichment of novel symbionts in the deep terrestrial subsurface.</title>
        <authorList>
            <person name="Probst A.J."/>
            <person name="Ladd B."/>
            <person name="Jarett J.K."/>
            <person name="Geller-Mcgrath D.E."/>
            <person name="Sieber C.M."/>
            <person name="Emerson J.B."/>
            <person name="Anantharaman K."/>
            <person name="Thomas B.C."/>
            <person name="Malmstrom R."/>
            <person name="Stieglmeier M."/>
            <person name="Klingl A."/>
            <person name="Woyke T."/>
            <person name="Ryan C.M."/>
            <person name="Banfield J.F."/>
        </authorList>
    </citation>
    <scope>NUCLEOTIDE SEQUENCE [LARGE SCALE GENOMIC DNA]</scope>
    <source>
        <strain evidence="2">CG07_land_8_20_14_0_80_42_15</strain>
    </source>
</reference>
<dbReference type="Pfam" id="PF13692">
    <property type="entry name" value="Glyco_trans_1_4"/>
    <property type="match status" value="1"/>
</dbReference>
<dbReference type="PANTHER" id="PTHR12526:SF638">
    <property type="entry name" value="SPORE COAT PROTEIN SA"/>
    <property type="match status" value="1"/>
</dbReference>
<sequence length="390" mass="43498">MSFEYNKMTNRIKILHLITDLDTGGAETMLYRLLSKSSPAYENVVISMTDKGIIGSRVESLGIKVHALNTRKGIPDLFAFSKLLRILRKEKPQVLQTWLYHADLFGLLAAKIARIKIIAWNIRCSCVDTRKYSLGKRLILKLLIKLSNLPTVVIANAKAGMDVHKKIGYRARRWEIINNGFDIDFFNPKFLKKNELKKKFFGDANFTLIGSVARFDELKDHKNLLRAIKVFVDKYAAADNVKFALVGSGTNDNPFLQGLIKTMGTESKVMTLGERNDIPDIMSSFDIYCSSSSSEGFPNTIGESMACGVPCVATDAGDSAFLIDTTGIIVPIKDPAALAAAWHEMISIGEEGRQKLGILARKRIETDFSISKIARQYETLYSDLINNLNS</sequence>
<dbReference type="InterPro" id="IPR028098">
    <property type="entry name" value="Glyco_trans_4-like_N"/>
</dbReference>
<dbReference type="SUPFAM" id="SSF53756">
    <property type="entry name" value="UDP-Glycosyltransferase/glycogen phosphorylase"/>
    <property type="match status" value="1"/>
</dbReference>
<accession>A0A2J0KTG7</accession>
<organism evidence="2 3">
    <name type="scientific">Candidatus Aquitaenariimonas noxiae</name>
    <dbReference type="NCBI Taxonomy" id="1974741"/>
    <lineage>
        <taxon>Bacteria</taxon>
        <taxon>Pseudomonadati</taxon>
        <taxon>Candidatus Omnitrophota</taxon>
        <taxon>Candidatus Aquitaenariimonas</taxon>
    </lineage>
</organism>
<gene>
    <name evidence="2" type="ORF">COS99_07005</name>
</gene>
<evidence type="ECO:0000313" key="2">
    <source>
        <dbReference type="EMBL" id="PIU41079.1"/>
    </source>
</evidence>
<dbReference type="Gene3D" id="3.40.50.2000">
    <property type="entry name" value="Glycogen Phosphorylase B"/>
    <property type="match status" value="2"/>
</dbReference>
<dbReference type="EMBL" id="PEWV01000071">
    <property type="protein sequence ID" value="PIU41079.1"/>
    <property type="molecule type" value="Genomic_DNA"/>
</dbReference>
<name>A0A2J0KTG7_9BACT</name>
<proteinExistence type="predicted"/>
<dbReference type="GO" id="GO:0016757">
    <property type="term" value="F:glycosyltransferase activity"/>
    <property type="evidence" value="ECO:0007669"/>
    <property type="project" value="TreeGrafter"/>
</dbReference>
<dbReference type="PANTHER" id="PTHR12526">
    <property type="entry name" value="GLYCOSYLTRANSFERASE"/>
    <property type="match status" value="1"/>
</dbReference>
<protein>
    <recommendedName>
        <fullName evidence="1">Glycosyltransferase subfamily 4-like N-terminal domain-containing protein</fullName>
    </recommendedName>
</protein>
<dbReference type="Proteomes" id="UP000230052">
    <property type="component" value="Unassembled WGS sequence"/>
</dbReference>
<evidence type="ECO:0000259" key="1">
    <source>
        <dbReference type="Pfam" id="PF13439"/>
    </source>
</evidence>
<dbReference type="AlphaFoldDB" id="A0A2J0KTG7"/>
<evidence type="ECO:0000313" key="3">
    <source>
        <dbReference type="Proteomes" id="UP000230052"/>
    </source>
</evidence>
<dbReference type="Pfam" id="PF13439">
    <property type="entry name" value="Glyco_transf_4"/>
    <property type="match status" value="1"/>
</dbReference>